<proteinExistence type="predicted"/>
<gene>
    <name evidence="3" type="ORF">PUN28_005717</name>
</gene>
<evidence type="ECO:0000256" key="2">
    <source>
        <dbReference type="SAM" id="Phobius"/>
    </source>
</evidence>
<accession>A0AAW2G517</accession>
<keyword evidence="4" id="KW-1185">Reference proteome</keyword>
<organism evidence="3 4">
    <name type="scientific">Cardiocondyla obscurior</name>
    <dbReference type="NCBI Taxonomy" id="286306"/>
    <lineage>
        <taxon>Eukaryota</taxon>
        <taxon>Metazoa</taxon>
        <taxon>Ecdysozoa</taxon>
        <taxon>Arthropoda</taxon>
        <taxon>Hexapoda</taxon>
        <taxon>Insecta</taxon>
        <taxon>Pterygota</taxon>
        <taxon>Neoptera</taxon>
        <taxon>Endopterygota</taxon>
        <taxon>Hymenoptera</taxon>
        <taxon>Apocrita</taxon>
        <taxon>Aculeata</taxon>
        <taxon>Formicoidea</taxon>
        <taxon>Formicidae</taxon>
        <taxon>Myrmicinae</taxon>
        <taxon>Cardiocondyla</taxon>
    </lineage>
</organism>
<protein>
    <submittedName>
        <fullName evidence="3">Uncharacterized protein</fullName>
    </submittedName>
</protein>
<keyword evidence="2" id="KW-1133">Transmembrane helix</keyword>
<feature type="region of interest" description="Disordered" evidence="1">
    <location>
        <begin position="31"/>
        <end position="68"/>
    </location>
</feature>
<dbReference type="AlphaFoldDB" id="A0AAW2G517"/>
<sequence length="241" mass="27207">MCYSARIVFVLPRACFGAGDRTQVPALAKLAAHSPSPPTPRTPRACFGVGDRTQVPAPSTASGAQSPLLPALPAPTAVESEPTQCESRLTAASELPFRCCIVARLQIRKTHADRFLDIRRENRCALSRGWRERAMGRLHRVQSIIIGHSCCIVRFDSLIELRVFISLTLLSLGAMRKDKRLRSISIFTRRALQHCESLLSNNFSILYIVIITLNRIVFFSLYYRIIIRYFIILITQYYIIV</sequence>
<evidence type="ECO:0000313" key="4">
    <source>
        <dbReference type="Proteomes" id="UP001430953"/>
    </source>
</evidence>
<feature type="transmembrane region" description="Helical" evidence="2">
    <location>
        <begin position="197"/>
        <end position="216"/>
    </location>
</feature>
<reference evidence="3 4" key="1">
    <citation type="submission" date="2023-03" db="EMBL/GenBank/DDBJ databases">
        <title>High recombination rates correlate with genetic variation in Cardiocondyla obscurior ants.</title>
        <authorList>
            <person name="Errbii M."/>
        </authorList>
    </citation>
    <scope>NUCLEOTIDE SEQUENCE [LARGE SCALE GENOMIC DNA]</scope>
    <source>
        <strain evidence="3">Alpha-2009</strain>
        <tissue evidence="3">Whole body</tissue>
    </source>
</reference>
<dbReference type="Proteomes" id="UP001430953">
    <property type="component" value="Unassembled WGS sequence"/>
</dbReference>
<keyword evidence="2" id="KW-0812">Transmembrane</keyword>
<comment type="caution">
    <text evidence="3">The sequence shown here is derived from an EMBL/GenBank/DDBJ whole genome shotgun (WGS) entry which is preliminary data.</text>
</comment>
<name>A0AAW2G517_9HYME</name>
<evidence type="ECO:0000313" key="3">
    <source>
        <dbReference type="EMBL" id="KAL0123366.1"/>
    </source>
</evidence>
<evidence type="ECO:0000256" key="1">
    <source>
        <dbReference type="SAM" id="MobiDB-lite"/>
    </source>
</evidence>
<keyword evidence="2" id="KW-0472">Membrane</keyword>
<feature type="compositionally biased region" description="Polar residues" evidence="1">
    <location>
        <begin position="56"/>
        <end position="65"/>
    </location>
</feature>
<dbReference type="EMBL" id="JADYXP020000005">
    <property type="protein sequence ID" value="KAL0123366.1"/>
    <property type="molecule type" value="Genomic_DNA"/>
</dbReference>